<evidence type="ECO:0000259" key="2">
    <source>
        <dbReference type="PROSITE" id="PS50189"/>
    </source>
</evidence>
<feature type="domain" description="NTR" evidence="2">
    <location>
        <begin position="49"/>
        <end position="133"/>
    </location>
</feature>
<dbReference type="InterPro" id="IPR001134">
    <property type="entry name" value="Netrin_domain"/>
</dbReference>
<name>A0A3P7KMG1_STRVU</name>
<keyword evidence="4" id="KW-1185">Reference proteome</keyword>
<reference evidence="3 4" key="1">
    <citation type="submission" date="2018-11" db="EMBL/GenBank/DDBJ databases">
        <authorList>
            <consortium name="Pathogen Informatics"/>
        </authorList>
    </citation>
    <scope>NUCLEOTIDE SEQUENCE [LARGE SCALE GENOMIC DNA]</scope>
</reference>
<protein>
    <recommendedName>
        <fullName evidence="2">NTR domain-containing protein</fullName>
    </recommendedName>
</protein>
<dbReference type="OrthoDB" id="10053709at2759"/>
<sequence>MKILTLSVHFNKSAKLWYVIDSMIDNRFFALVMSINRRMSPISARDISCPACSQVGTYENLVDHFCRSQLVVKAKVNAVSPTHISLRNARSLKKGDRRRSVEDMDVRLNSDSSACPCNITDTSERRFLVMASK</sequence>
<keyword evidence="1" id="KW-1015">Disulfide bond</keyword>
<dbReference type="PROSITE" id="PS50189">
    <property type="entry name" value="NTR"/>
    <property type="match status" value="1"/>
</dbReference>
<dbReference type="InterPro" id="IPR008993">
    <property type="entry name" value="TIMP-like_OB-fold"/>
</dbReference>
<dbReference type="SUPFAM" id="SSF50242">
    <property type="entry name" value="TIMP-like"/>
    <property type="match status" value="1"/>
</dbReference>
<gene>
    <name evidence="3" type="ORF">SVUK_LOCUS6863</name>
</gene>
<evidence type="ECO:0000313" key="4">
    <source>
        <dbReference type="Proteomes" id="UP000270094"/>
    </source>
</evidence>
<dbReference type="AlphaFoldDB" id="A0A3P7KMG1"/>
<evidence type="ECO:0000256" key="1">
    <source>
        <dbReference type="ARBA" id="ARBA00023157"/>
    </source>
</evidence>
<dbReference type="EMBL" id="UYYB01022453">
    <property type="protein sequence ID" value="VDM71865.1"/>
    <property type="molecule type" value="Genomic_DNA"/>
</dbReference>
<feature type="non-terminal residue" evidence="3">
    <location>
        <position position="133"/>
    </location>
</feature>
<dbReference type="Proteomes" id="UP000270094">
    <property type="component" value="Unassembled WGS sequence"/>
</dbReference>
<dbReference type="Gene3D" id="2.40.50.120">
    <property type="match status" value="1"/>
</dbReference>
<accession>A0A3P7KMG1</accession>
<organism evidence="3 4">
    <name type="scientific">Strongylus vulgaris</name>
    <name type="common">Blood worm</name>
    <dbReference type="NCBI Taxonomy" id="40348"/>
    <lineage>
        <taxon>Eukaryota</taxon>
        <taxon>Metazoa</taxon>
        <taxon>Ecdysozoa</taxon>
        <taxon>Nematoda</taxon>
        <taxon>Chromadorea</taxon>
        <taxon>Rhabditida</taxon>
        <taxon>Rhabditina</taxon>
        <taxon>Rhabditomorpha</taxon>
        <taxon>Strongyloidea</taxon>
        <taxon>Strongylidae</taxon>
        <taxon>Strongylus</taxon>
    </lineage>
</organism>
<proteinExistence type="predicted"/>
<evidence type="ECO:0000313" key="3">
    <source>
        <dbReference type="EMBL" id="VDM71865.1"/>
    </source>
</evidence>